<dbReference type="Pfam" id="PF00326">
    <property type="entry name" value="Peptidase_S9"/>
    <property type="match status" value="1"/>
</dbReference>
<dbReference type="InterPro" id="IPR011042">
    <property type="entry name" value="6-blade_b-propeller_TolB-like"/>
</dbReference>
<accession>A0A090DKH6</accession>
<evidence type="ECO:0000259" key="2">
    <source>
        <dbReference type="Pfam" id="PF00326"/>
    </source>
</evidence>
<organism evidence="3 4">
    <name type="scientific">Mesorhizobium plurifarium</name>
    <dbReference type="NCBI Taxonomy" id="69974"/>
    <lineage>
        <taxon>Bacteria</taxon>
        <taxon>Pseudomonadati</taxon>
        <taxon>Pseudomonadota</taxon>
        <taxon>Alphaproteobacteria</taxon>
        <taxon>Hyphomicrobiales</taxon>
        <taxon>Phyllobacteriaceae</taxon>
        <taxon>Mesorhizobium</taxon>
    </lineage>
</organism>
<evidence type="ECO:0000313" key="3">
    <source>
        <dbReference type="EMBL" id="CDX14051.1"/>
    </source>
</evidence>
<feature type="domain" description="Peptidase S9 prolyl oligopeptidase catalytic" evidence="2">
    <location>
        <begin position="467"/>
        <end position="668"/>
    </location>
</feature>
<dbReference type="SUPFAM" id="SSF53474">
    <property type="entry name" value="alpha/beta-Hydrolases"/>
    <property type="match status" value="1"/>
</dbReference>
<dbReference type="AlphaFoldDB" id="A0A090DKH6"/>
<dbReference type="PANTHER" id="PTHR42776:SF27">
    <property type="entry name" value="DIPEPTIDYL PEPTIDASE FAMILY MEMBER 6"/>
    <property type="match status" value="1"/>
</dbReference>
<reference evidence="4" key="1">
    <citation type="submission" date="2014-08" db="EMBL/GenBank/DDBJ databases">
        <authorList>
            <person name="Moulin L."/>
        </authorList>
    </citation>
    <scope>NUCLEOTIDE SEQUENCE [LARGE SCALE GENOMIC DNA]</scope>
</reference>
<keyword evidence="4" id="KW-1185">Reference proteome</keyword>
<dbReference type="Proteomes" id="UP000045285">
    <property type="component" value="Unassembled WGS sequence"/>
</dbReference>
<name>A0A090DKH6_MESPL</name>
<dbReference type="Gene3D" id="3.40.50.1820">
    <property type="entry name" value="alpha/beta hydrolase"/>
    <property type="match status" value="1"/>
</dbReference>
<sequence length="675" mass="71884">MSRMWNSGSEGVPVAGRMSRDFRSAAEFAEARGLYAALFGLNGHVFAARSLCGHASNEAVFFIGQSFEGGLDSAPVSRLYQMRRGDHSPERLNDAETRQICLAPDGQVLAVAYAGGQPGVDRIEIRSDGEGTAVADVPGRIELIDWSPDGRRLLLVVAGTGADLAGIHGGYAQKQKTDAPAWLPEIGWGEGEDLWRRIWLWDLKADPAPLTSAPVNVWEASWCGADKIAAVTSDDHGEGSWYAAKLSLIDAKSGSVRLLHTPRDQIGVPRGSPDGARIAFIQAFCSDRGLVAGQLSILDPADGELAIVPTNSIDVTSIEWRSATSLHIAGIRGHETVVADYDVFGAGVTERWSATELTCGEWAPSSVPVGAAGSLFIAEAYDRAPFLAELADGELRAIASLMAPDARSAMAGRGKAEPFSWRAADGLEIQGWLVRPPVAGLTPLLVDIHGGPISSHRNRWMARTRSAPLLVSRGWTIFFPNPRGSTGRGDAFARAVQGDMGGADAGDILSGIDALVGEGMVDPDRVAVTGTSYGGFMSAWLPTRSDRFAAAIPISPVGDWYSQHRTTQIPEFDALMLESSPWEEGGAYFARSPAFYRQLKSVPTLVMAGGIDKSTPPGQALECHFAALRSGSQSALATYPNAGHSLRGYPEYIDTAARIVWWLDTYVGGPSAATI</sequence>
<dbReference type="GO" id="GO:0006508">
    <property type="term" value="P:proteolysis"/>
    <property type="evidence" value="ECO:0007669"/>
    <property type="project" value="InterPro"/>
</dbReference>
<gene>
    <name evidence="3" type="ORF">MPL3356_150185</name>
</gene>
<dbReference type="GO" id="GO:0004252">
    <property type="term" value="F:serine-type endopeptidase activity"/>
    <property type="evidence" value="ECO:0007669"/>
    <property type="project" value="TreeGrafter"/>
</dbReference>
<protein>
    <recommendedName>
        <fullName evidence="2">Peptidase S9 prolyl oligopeptidase catalytic domain-containing protein</fullName>
    </recommendedName>
</protein>
<keyword evidence="1" id="KW-0378">Hydrolase</keyword>
<dbReference type="InterPro" id="IPR029058">
    <property type="entry name" value="AB_hydrolase_fold"/>
</dbReference>
<dbReference type="Gene3D" id="2.120.10.30">
    <property type="entry name" value="TolB, C-terminal domain"/>
    <property type="match status" value="1"/>
</dbReference>
<evidence type="ECO:0000256" key="1">
    <source>
        <dbReference type="ARBA" id="ARBA00022801"/>
    </source>
</evidence>
<proteinExistence type="predicted"/>
<dbReference type="EMBL" id="CCMZ01000007">
    <property type="protein sequence ID" value="CDX14051.1"/>
    <property type="molecule type" value="Genomic_DNA"/>
</dbReference>
<dbReference type="PANTHER" id="PTHR42776">
    <property type="entry name" value="SERINE PEPTIDASE S9 FAMILY MEMBER"/>
    <property type="match status" value="1"/>
</dbReference>
<dbReference type="InterPro" id="IPR001375">
    <property type="entry name" value="Peptidase_S9_cat"/>
</dbReference>
<evidence type="ECO:0000313" key="4">
    <source>
        <dbReference type="Proteomes" id="UP000045285"/>
    </source>
</evidence>
<dbReference type="STRING" id="69974.MPLDJ20_20372"/>
<dbReference type="SUPFAM" id="SSF82171">
    <property type="entry name" value="DPP6 N-terminal domain-like"/>
    <property type="match status" value="1"/>
</dbReference>